<dbReference type="EC" id="3.5.1.2" evidence="10"/>
<dbReference type="GO" id="GO:0004359">
    <property type="term" value="F:glutaminase activity"/>
    <property type="evidence" value="ECO:0007669"/>
    <property type="project" value="UniProtKB-EC"/>
</dbReference>
<reference evidence="13 14" key="1">
    <citation type="submission" date="2016-10" db="EMBL/GenBank/DDBJ databases">
        <authorList>
            <person name="de Groot N.N."/>
        </authorList>
    </citation>
    <scope>NUCLEOTIDE SEQUENCE [LARGE SCALE GENOMIC DNA]</scope>
    <source>
        <strain evidence="13 14">JCM 19513</strain>
    </source>
</reference>
<keyword evidence="7 10" id="KW-0456">Lyase</keyword>
<evidence type="ECO:0000256" key="1">
    <source>
        <dbReference type="ARBA" id="ARBA00005091"/>
    </source>
</evidence>
<dbReference type="CDD" id="cd01748">
    <property type="entry name" value="GATase1_IGP_Synthase"/>
    <property type="match status" value="1"/>
</dbReference>
<dbReference type="HAMAP" id="MF_00278">
    <property type="entry name" value="HisH"/>
    <property type="match status" value="1"/>
</dbReference>
<comment type="catalytic activity">
    <reaction evidence="9 10">
        <text>L-glutamine + H2O = L-glutamate + NH4(+)</text>
        <dbReference type="Rhea" id="RHEA:15889"/>
        <dbReference type="ChEBI" id="CHEBI:15377"/>
        <dbReference type="ChEBI" id="CHEBI:28938"/>
        <dbReference type="ChEBI" id="CHEBI:29985"/>
        <dbReference type="ChEBI" id="CHEBI:58359"/>
        <dbReference type="EC" id="3.5.1.2"/>
    </reaction>
</comment>
<evidence type="ECO:0000313" key="14">
    <source>
        <dbReference type="Proteomes" id="UP000185766"/>
    </source>
</evidence>
<dbReference type="RefSeq" id="WP_074868464.1">
    <property type="nucleotide sequence ID" value="NZ_FOAS01000010.1"/>
</dbReference>
<evidence type="ECO:0000256" key="2">
    <source>
        <dbReference type="ARBA" id="ARBA00011152"/>
    </source>
</evidence>
<sequence length="207" mass="22375">MKIAIVNYGMGNLGSVRRAFEELGAEPLIANHPSALYDVNRIVLPGVGAFAEGMAHLDQGGWSDALRELVGEQGKPLLGICLGMQMLAGEGHEGGVTPGLGLIPGQVRRLDTLGCALRIPHVGWNEVCHAEQDVLFEGIPSAADFYFVHSYAFVPEQREHLLASVPYGVGLTAAVRRDHVFGCQFHPEKSSKAGRRLLRNFLSYSPC</sequence>
<dbReference type="Gene3D" id="3.40.50.880">
    <property type="match status" value="1"/>
</dbReference>
<dbReference type="GO" id="GO:0000105">
    <property type="term" value="P:L-histidine biosynthetic process"/>
    <property type="evidence" value="ECO:0007669"/>
    <property type="project" value="UniProtKB-UniRule"/>
</dbReference>
<comment type="pathway">
    <text evidence="1 10">Amino-acid biosynthesis; L-histidine biosynthesis; L-histidine from 5-phospho-alpha-D-ribose 1-diphosphate: step 5/9.</text>
</comment>
<dbReference type="GO" id="GO:0000107">
    <property type="term" value="F:imidazoleglycerol-phosphate synthase activity"/>
    <property type="evidence" value="ECO:0007669"/>
    <property type="project" value="UniProtKB-UniRule"/>
</dbReference>
<keyword evidence="5 10" id="KW-0315">Glutamine amidotransferase</keyword>
<feature type="active site" evidence="10 11">
    <location>
        <position position="186"/>
    </location>
</feature>
<evidence type="ECO:0000256" key="3">
    <source>
        <dbReference type="ARBA" id="ARBA00022605"/>
    </source>
</evidence>
<evidence type="ECO:0000256" key="5">
    <source>
        <dbReference type="ARBA" id="ARBA00022962"/>
    </source>
</evidence>
<dbReference type="AlphaFoldDB" id="A0A1H7P1X5"/>
<keyword evidence="14" id="KW-1185">Reference proteome</keyword>
<dbReference type="EC" id="4.3.2.10" evidence="10"/>
<dbReference type="PIRSF" id="PIRSF000495">
    <property type="entry name" value="Amidotransf_hisH"/>
    <property type="match status" value="1"/>
</dbReference>
<evidence type="ECO:0000256" key="6">
    <source>
        <dbReference type="ARBA" id="ARBA00023102"/>
    </source>
</evidence>
<dbReference type="InterPro" id="IPR017926">
    <property type="entry name" value="GATASE"/>
</dbReference>
<comment type="subunit">
    <text evidence="2 10">Heterodimer of HisH and HisF.</text>
</comment>
<feature type="active site" description="Nucleophile" evidence="10 11">
    <location>
        <position position="81"/>
    </location>
</feature>
<dbReference type="Proteomes" id="UP000185766">
    <property type="component" value="Unassembled WGS sequence"/>
</dbReference>
<evidence type="ECO:0000256" key="10">
    <source>
        <dbReference type="HAMAP-Rule" id="MF_00278"/>
    </source>
</evidence>
<keyword evidence="10" id="KW-0963">Cytoplasm</keyword>
<keyword evidence="4 10" id="KW-0378">Hydrolase</keyword>
<feature type="active site" evidence="10 11">
    <location>
        <position position="188"/>
    </location>
</feature>
<comment type="function">
    <text evidence="10">IGPS catalyzes the conversion of PRFAR and glutamine to IGP, AICAR and glutamate. The HisH subunit catalyzes the hydrolysis of glutamine to glutamate and ammonia as part of the synthesis of IGP and AICAR. The resulting ammonia molecule is channeled to the active site of HisF.</text>
</comment>
<protein>
    <recommendedName>
        <fullName evidence="10">Imidazole glycerol phosphate synthase subunit HisH</fullName>
        <ecNumber evidence="10">4.3.2.10</ecNumber>
    </recommendedName>
    <alternativeName>
        <fullName evidence="10">IGP synthase glutaminase subunit</fullName>
        <ecNumber evidence="10">3.5.1.2</ecNumber>
    </alternativeName>
    <alternativeName>
        <fullName evidence="10">IGP synthase subunit HisH</fullName>
    </alternativeName>
    <alternativeName>
        <fullName evidence="10">ImGP synthase subunit HisH</fullName>
        <shortName evidence="10">IGPS subunit HisH</shortName>
    </alternativeName>
</protein>
<evidence type="ECO:0000259" key="12">
    <source>
        <dbReference type="Pfam" id="PF00117"/>
    </source>
</evidence>
<evidence type="ECO:0000256" key="7">
    <source>
        <dbReference type="ARBA" id="ARBA00023239"/>
    </source>
</evidence>
<gene>
    <name evidence="10" type="primary">hisH</name>
    <name evidence="13" type="ORF">SAMN05216214_11096</name>
</gene>
<evidence type="ECO:0000256" key="11">
    <source>
        <dbReference type="PIRSR" id="PIRSR000495-1"/>
    </source>
</evidence>
<dbReference type="InterPro" id="IPR029062">
    <property type="entry name" value="Class_I_gatase-like"/>
</dbReference>
<comment type="catalytic activity">
    <reaction evidence="8 10">
        <text>5-[(5-phospho-1-deoxy-D-ribulos-1-ylimino)methylamino]-1-(5-phospho-beta-D-ribosyl)imidazole-4-carboxamide + L-glutamine = D-erythro-1-(imidazol-4-yl)glycerol 3-phosphate + 5-amino-1-(5-phospho-beta-D-ribosyl)imidazole-4-carboxamide + L-glutamate + H(+)</text>
        <dbReference type="Rhea" id="RHEA:24793"/>
        <dbReference type="ChEBI" id="CHEBI:15378"/>
        <dbReference type="ChEBI" id="CHEBI:29985"/>
        <dbReference type="ChEBI" id="CHEBI:58278"/>
        <dbReference type="ChEBI" id="CHEBI:58359"/>
        <dbReference type="ChEBI" id="CHEBI:58475"/>
        <dbReference type="ChEBI" id="CHEBI:58525"/>
        <dbReference type="EC" id="4.3.2.10"/>
    </reaction>
</comment>
<dbReference type="PANTHER" id="PTHR42701:SF1">
    <property type="entry name" value="IMIDAZOLE GLYCEROL PHOSPHATE SYNTHASE SUBUNIT HISH"/>
    <property type="match status" value="1"/>
</dbReference>
<evidence type="ECO:0000256" key="8">
    <source>
        <dbReference type="ARBA" id="ARBA00047838"/>
    </source>
</evidence>
<keyword evidence="3 10" id="KW-0028">Amino-acid biosynthesis</keyword>
<evidence type="ECO:0000313" key="13">
    <source>
        <dbReference type="EMBL" id="SEL29803.1"/>
    </source>
</evidence>
<dbReference type="NCBIfam" id="TIGR01855">
    <property type="entry name" value="IMP_synth_hisH"/>
    <property type="match status" value="1"/>
</dbReference>
<dbReference type="PANTHER" id="PTHR42701">
    <property type="entry name" value="IMIDAZOLE GLYCEROL PHOSPHATE SYNTHASE SUBUNIT HISH"/>
    <property type="match status" value="1"/>
</dbReference>
<name>A0A1H7P1X5_9GAMM</name>
<comment type="subcellular location">
    <subcellularLocation>
        <location evidence="10">Cytoplasm</location>
    </subcellularLocation>
</comment>
<dbReference type="Pfam" id="PF00117">
    <property type="entry name" value="GATase"/>
    <property type="match status" value="1"/>
</dbReference>
<dbReference type="PROSITE" id="PS51274">
    <property type="entry name" value="GATASE_COBBQ"/>
    <property type="match status" value="1"/>
</dbReference>
<keyword evidence="13" id="KW-0808">Transferase</keyword>
<evidence type="ECO:0000256" key="4">
    <source>
        <dbReference type="ARBA" id="ARBA00022801"/>
    </source>
</evidence>
<dbReference type="UniPathway" id="UPA00031">
    <property type="reaction ID" value="UER00010"/>
</dbReference>
<dbReference type="InterPro" id="IPR010139">
    <property type="entry name" value="Imidazole-glycPsynth_HisH"/>
</dbReference>
<evidence type="ECO:0000256" key="9">
    <source>
        <dbReference type="ARBA" id="ARBA00049534"/>
    </source>
</evidence>
<dbReference type="GO" id="GO:0016829">
    <property type="term" value="F:lyase activity"/>
    <property type="evidence" value="ECO:0007669"/>
    <property type="project" value="UniProtKB-KW"/>
</dbReference>
<dbReference type="PROSITE" id="PS51273">
    <property type="entry name" value="GATASE_TYPE_1"/>
    <property type="match status" value="1"/>
</dbReference>
<feature type="domain" description="Glutamine amidotransferase" evidence="12">
    <location>
        <begin position="5"/>
        <end position="202"/>
    </location>
</feature>
<dbReference type="GO" id="GO:0005737">
    <property type="term" value="C:cytoplasm"/>
    <property type="evidence" value="ECO:0007669"/>
    <property type="project" value="UniProtKB-SubCell"/>
</dbReference>
<keyword evidence="6 10" id="KW-0368">Histidine biosynthesis</keyword>
<organism evidence="13 14">
    <name type="scientific">Atopomonas hussainii</name>
    <dbReference type="NCBI Taxonomy" id="1429083"/>
    <lineage>
        <taxon>Bacteria</taxon>
        <taxon>Pseudomonadati</taxon>
        <taxon>Pseudomonadota</taxon>
        <taxon>Gammaproteobacteria</taxon>
        <taxon>Pseudomonadales</taxon>
        <taxon>Pseudomonadaceae</taxon>
        <taxon>Atopomonas</taxon>
    </lineage>
</organism>
<dbReference type="EMBL" id="FOAS01000010">
    <property type="protein sequence ID" value="SEL29803.1"/>
    <property type="molecule type" value="Genomic_DNA"/>
</dbReference>
<dbReference type="SUPFAM" id="SSF52317">
    <property type="entry name" value="Class I glutamine amidotransferase-like"/>
    <property type="match status" value="1"/>
</dbReference>
<proteinExistence type="inferred from homology"/>
<accession>A0A1H7P1X5</accession>